<evidence type="ECO:0000256" key="1">
    <source>
        <dbReference type="ARBA" id="ARBA00004651"/>
    </source>
</evidence>
<dbReference type="InterPro" id="IPR003691">
    <property type="entry name" value="FluC"/>
</dbReference>
<feature type="transmembrane region" description="Helical" evidence="11">
    <location>
        <begin position="35"/>
        <end position="54"/>
    </location>
</feature>
<dbReference type="GO" id="GO:0005886">
    <property type="term" value="C:plasma membrane"/>
    <property type="evidence" value="ECO:0007669"/>
    <property type="project" value="UniProtKB-SubCell"/>
</dbReference>
<comment type="caution">
    <text evidence="12">The sequence shown here is derived from an EMBL/GenBank/DDBJ whole genome shotgun (WGS) entry which is preliminary data.</text>
</comment>
<evidence type="ECO:0000256" key="6">
    <source>
        <dbReference type="ARBA" id="ARBA00023065"/>
    </source>
</evidence>
<evidence type="ECO:0000256" key="5">
    <source>
        <dbReference type="ARBA" id="ARBA00022989"/>
    </source>
</evidence>
<feature type="binding site" evidence="11">
    <location>
        <position position="77"/>
    </location>
    <ligand>
        <name>Na(+)</name>
        <dbReference type="ChEBI" id="CHEBI:29101"/>
        <note>structural</note>
    </ligand>
</feature>
<dbReference type="OrthoDB" id="9815830at2"/>
<proteinExistence type="inferred from homology"/>
<keyword evidence="11" id="KW-0479">Metal-binding</keyword>
<dbReference type="Pfam" id="PF02537">
    <property type="entry name" value="CRCB"/>
    <property type="match status" value="1"/>
</dbReference>
<comment type="catalytic activity">
    <reaction evidence="10">
        <text>fluoride(in) = fluoride(out)</text>
        <dbReference type="Rhea" id="RHEA:76159"/>
        <dbReference type="ChEBI" id="CHEBI:17051"/>
    </reaction>
    <physiologicalReaction direction="left-to-right" evidence="10">
        <dbReference type="Rhea" id="RHEA:76160"/>
    </physiologicalReaction>
</comment>
<protein>
    <recommendedName>
        <fullName evidence="11">Fluoride-specific ion channel FluC</fullName>
    </recommendedName>
</protein>
<keyword evidence="2 11" id="KW-1003">Cell membrane</keyword>
<keyword evidence="13" id="KW-1185">Reference proteome</keyword>
<dbReference type="eggNOG" id="COG0239">
    <property type="taxonomic scope" value="Bacteria"/>
</dbReference>
<accession>A1ZNE2</accession>
<dbReference type="GO" id="GO:0140114">
    <property type="term" value="P:cellular detoxification of fluoride"/>
    <property type="evidence" value="ECO:0007669"/>
    <property type="project" value="UniProtKB-UniRule"/>
</dbReference>
<keyword evidence="5 11" id="KW-1133">Transmembrane helix</keyword>
<dbReference type="PANTHER" id="PTHR28259">
    <property type="entry name" value="FLUORIDE EXPORT PROTEIN 1-RELATED"/>
    <property type="match status" value="1"/>
</dbReference>
<organism evidence="12 13">
    <name type="scientific">Microscilla marina ATCC 23134</name>
    <dbReference type="NCBI Taxonomy" id="313606"/>
    <lineage>
        <taxon>Bacteria</taxon>
        <taxon>Pseudomonadati</taxon>
        <taxon>Bacteroidota</taxon>
        <taxon>Cytophagia</taxon>
        <taxon>Cytophagales</taxon>
        <taxon>Microscillaceae</taxon>
        <taxon>Microscilla</taxon>
    </lineage>
</organism>
<dbReference type="Proteomes" id="UP000004095">
    <property type="component" value="Unassembled WGS sequence"/>
</dbReference>
<dbReference type="RefSeq" id="WP_004155977.1">
    <property type="nucleotide sequence ID" value="NZ_AAWS01000018.1"/>
</dbReference>
<evidence type="ECO:0000256" key="4">
    <source>
        <dbReference type="ARBA" id="ARBA00022692"/>
    </source>
</evidence>
<keyword evidence="6 11" id="KW-0406">Ion transport</keyword>
<dbReference type="HAMAP" id="MF_00454">
    <property type="entry name" value="FluC"/>
    <property type="match status" value="1"/>
</dbReference>
<evidence type="ECO:0000256" key="3">
    <source>
        <dbReference type="ARBA" id="ARBA00022519"/>
    </source>
</evidence>
<dbReference type="PANTHER" id="PTHR28259:SF1">
    <property type="entry name" value="FLUORIDE EXPORT PROTEIN 1-RELATED"/>
    <property type="match status" value="1"/>
</dbReference>
<feature type="transmembrane region" description="Helical" evidence="11">
    <location>
        <begin position="96"/>
        <end position="117"/>
    </location>
</feature>
<comment type="subcellular location">
    <subcellularLocation>
        <location evidence="1 11">Cell membrane</location>
        <topology evidence="1 11">Multi-pass membrane protein</topology>
    </subcellularLocation>
</comment>
<evidence type="ECO:0000256" key="11">
    <source>
        <dbReference type="HAMAP-Rule" id="MF_00454"/>
    </source>
</evidence>
<evidence type="ECO:0000256" key="9">
    <source>
        <dbReference type="ARBA" id="ARBA00035120"/>
    </source>
</evidence>
<evidence type="ECO:0000256" key="7">
    <source>
        <dbReference type="ARBA" id="ARBA00023136"/>
    </source>
</evidence>
<dbReference type="AlphaFoldDB" id="A1ZNE2"/>
<comment type="activity regulation">
    <text evidence="11">Na(+) is not transported, but it plays an essential structural role and its presence is essential for fluoride channel function.</text>
</comment>
<feature type="binding site" evidence="11">
    <location>
        <position position="74"/>
    </location>
    <ligand>
        <name>Na(+)</name>
        <dbReference type="ChEBI" id="CHEBI:29101"/>
        <note>structural</note>
    </ligand>
</feature>
<gene>
    <name evidence="11" type="primary">fluC</name>
    <name evidence="11" type="synonym">crcB</name>
    <name evidence="12" type="ORF">M23134_02163</name>
</gene>
<feature type="transmembrane region" description="Helical" evidence="11">
    <location>
        <begin position="66"/>
        <end position="84"/>
    </location>
</feature>
<dbReference type="GO" id="GO:0062054">
    <property type="term" value="F:fluoride channel activity"/>
    <property type="evidence" value="ECO:0007669"/>
    <property type="project" value="UniProtKB-UniRule"/>
</dbReference>
<dbReference type="EMBL" id="AAWS01000018">
    <property type="protein sequence ID" value="EAY28053.1"/>
    <property type="molecule type" value="Genomic_DNA"/>
</dbReference>
<evidence type="ECO:0000313" key="12">
    <source>
        <dbReference type="EMBL" id="EAY28053.1"/>
    </source>
</evidence>
<comment type="function">
    <text evidence="11">Fluoride-specific ion channel. Important for reducing fluoride concentration in the cell, thus reducing its toxicity.</text>
</comment>
<evidence type="ECO:0000256" key="2">
    <source>
        <dbReference type="ARBA" id="ARBA00022475"/>
    </source>
</evidence>
<keyword evidence="8 11" id="KW-0407">Ion channel</keyword>
<evidence type="ECO:0000256" key="8">
    <source>
        <dbReference type="ARBA" id="ARBA00023303"/>
    </source>
</evidence>
<keyword evidence="11" id="KW-0915">Sodium</keyword>
<name>A1ZNE2_MICM2</name>
<comment type="similarity">
    <text evidence="9 11">Belongs to the fluoride channel Fluc/FEX (TC 1.A.43) family.</text>
</comment>
<keyword evidence="11" id="KW-0813">Transport</keyword>
<evidence type="ECO:0000256" key="10">
    <source>
        <dbReference type="ARBA" id="ARBA00035585"/>
    </source>
</evidence>
<reference evidence="12 13" key="1">
    <citation type="submission" date="2007-01" db="EMBL/GenBank/DDBJ databases">
        <authorList>
            <person name="Haygood M."/>
            <person name="Podell S."/>
            <person name="Anderson C."/>
            <person name="Hopkinson B."/>
            <person name="Roe K."/>
            <person name="Barbeau K."/>
            <person name="Gaasterland T."/>
            <person name="Ferriera S."/>
            <person name="Johnson J."/>
            <person name="Kravitz S."/>
            <person name="Beeson K."/>
            <person name="Sutton G."/>
            <person name="Rogers Y.-H."/>
            <person name="Friedman R."/>
            <person name="Frazier M."/>
            <person name="Venter J.C."/>
        </authorList>
    </citation>
    <scope>NUCLEOTIDE SEQUENCE [LARGE SCALE GENOMIC DNA]</scope>
    <source>
        <strain evidence="12 13">ATCC 23134</strain>
    </source>
</reference>
<sequence>MTYLYIFIGGGLGALSRFAVSNLVNKLSQVSFPYGTLTANVLGSFLIGLVVAWFESKTQTFTHWKPLLVTGFLGGFTTFSSFSYETMQLFKTQGIAQGLANAGGNVVLCIVCVYLGYSLAKAA</sequence>
<keyword evidence="4 11" id="KW-0812">Transmembrane</keyword>
<dbReference type="NCBIfam" id="TIGR00494">
    <property type="entry name" value="crcB"/>
    <property type="match status" value="1"/>
</dbReference>
<keyword evidence="3" id="KW-0997">Cell inner membrane</keyword>
<keyword evidence="7 11" id="KW-0472">Membrane</keyword>
<dbReference type="GO" id="GO:0046872">
    <property type="term" value="F:metal ion binding"/>
    <property type="evidence" value="ECO:0007669"/>
    <property type="project" value="UniProtKB-KW"/>
</dbReference>
<evidence type="ECO:0000313" key="13">
    <source>
        <dbReference type="Proteomes" id="UP000004095"/>
    </source>
</evidence>